<organism evidence="2 3">
    <name type="scientific">Ostreobium quekettii</name>
    <dbReference type="NCBI Taxonomy" id="121088"/>
    <lineage>
        <taxon>Eukaryota</taxon>
        <taxon>Viridiplantae</taxon>
        <taxon>Chlorophyta</taxon>
        <taxon>core chlorophytes</taxon>
        <taxon>Ulvophyceae</taxon>
        <taxon>TCBD clade</taxon>
        <taxon>Bryopsidales</taxon>
        <taxon>Ostreobineae</taxon>
        <taxon>Ostreobiaceae</taxon>
        <taxon>Ostreobium</taxon>
    </lineage>
</organism>
<dbReference type="OrthoDB" id="691424at2759"/>
<dbReference type="PANTHER" id="PTHR31579">
    <property type="entry name" value="OS03G0796600 PROTEIN"/>
    <property type="match status" value="1"/>
</dbReference>
<proteinExistence type="predicted"/>
<protein>
    <submittedName>
        <fullName evidence="2">Uncharacterized protein</fullName>
    </submittedName>
</protein>
<reference evidence="2" key="1">
    <citation type="submission" date="2020-12" db="EMBL/GenBank/DDBJ databases">
        <authorList>
            <person name="Iha C."/>
        </authorList>
    </citation>
    <scope>NUCLEOTIDE SEQUENCE</scope>
</reference>
<dbReference type="EMBL" id="CAJHUC010000977">
    <property type="protein sequence ID" value="CAD7699245.1"/>
    <property type="molecule type" value="Genomic_DNA"/>
</dbReference>
<feature type="compositionally biased region" description="Low complexity" evidence="1">
    <location>
        <begin position="1"/>
        <end position="10"/>
    </location>
</feature>
<evidence type="ECO:0000313" key="3">
    <source>
        <dbReference type="Proteomes" id="UP000708148"/>
    </source>
</evidence>
<comment type="caution">
    <text evidence="2">The sequence shown here is derived from an EMBL/GenBank/DDBJ whole genome shotgun (WGS) entry which is preliminary data.</text>
</comment>
<feature type="region of interest" description="Disordered" evidence="1">
    <location>
        <begin position="253"/>
        <end position="276"/>
    </location>
</feature>
<sequence length="276" mass="30481">MLVVPRAGRAGPAGKGKVGRLPRIGQPAVDGATERALSTELIFHVEIDAWDRMKGGQPKGPQGEAAPTAFLQVLRQWDSAANDFCIQVLKDVQEVKSNLAFGASNWSPRAVGDALAAMGYKVCLRIAVGGRDNTLFQELHHEFLVVCLEGSDEGEEDAEVVVELNLRDQFRVLNPTLRYSQIVDAIPEEYVGPAHKLSDLVELLCQEMASSFRCMGTTLPPWRRHQSMISRWRPKVYRDVRLDSRVFRTVEVEHESTVNDGPTSKDGDGAQESSKA</sequence>
<dbReference type="PANTHER" id="PTHR31579:SF1">
    <property type="entry name" value="OS03G0796600 PROTEIN"/>
    <property type="match status" value="1"/>
</dbReference>
<feature type="region of interest" description="Disordered" evidence="1">
    <location>
        <begin position="1"/>
        <end position="22"/>
    </location>
</feature>
<dbReference type="Pfam" id="PF04720">
    <property type="entry name" value="PDDEXK_6"/>
    <property type="match status" value="1"/>
</dbReference>
<dbReference type="Proteomes" id="UP000708148">
    <property type="component" value="Unassembled WGS sequence"/>
</dbReference>
<evidence type="ECO:0000313" key="2">
    <source>
        <dbReference type="EMBL" id="CAD7699245.1"/>
    </source>
</evidence>
<accession>A0A8S1IVW4</accession>
<gene>
    <name evidence="2" type="ORF">OSTQU699_LOCUS4604</name>
</gene>
<dbReference type="InterPro" id="IPR006502">
    <property type="entry name" value="PDDEXK-like"/>
</dbReference>
<evidence type="ECO:0000256" key="1">
    <source>
        <dbReference type="SAM" id="MobiDB-lite"/>
    </source>
</evidence>
<dbReference type="AlphaFoldDB" id="A0A8S1IVW4"/>
<name>A0A8S1IVW4_9CHLO</name>
<keyword evidence="3" id="KW-1185">Reference proteome</keyword>